<dbReference type="GO" id="GO:0016301">
    <property type="term" value="F:kinase activity"/>
    <property type="evidence" value="ECO:0007669"/>
    <property type="project" value="UniProtKB-KW"/>
</dbReference>
<dbReference type="Pfam" id="PF00485">
    <property type="entry name" value="PRK"/>
    <property type="match status" value="1"/>
</dbReference>
<dbReference type="OrthoDB" id="9777642at2"/>
<name>A0A2D0N8V5_FLAN2</name>
<accession>A0A2D0N8V5</accession>
<reference evidence="2 3" key="1">
    <citation type="submission" date="2017-10" db="EMBL/GenBank/DDBJ databases">
        <title>The draft genome sequence of Lewinella nigricans NBRC 102662.</title>
        <authorList>
            <person name="Wang K."/>
        </authorList>
    </citation>
    <scope>NUCLEOTIDE SEQUENCE [LARGE SCALE GENOMIC DNA]</scope>
    <source>
        <strain evidence="2 3">NBRC 102662</strain>
    </source>
</reference>
<dbReference type="SUPFAM" id="SSF52540">
    <property type="entry name" value="P-loop containing nucleoside triphosphate hydrolases"/>
    <property type="match status" value="1"/>
</dbReference>
<sequence length="215" mass="25147">MQPFLVGITGGSGSGKTSFINRIRAALPPESLCVISQDDYYRPIEQQKKDKNGIVNFDRPKSINKKAFGEDIQRLIEGETVVRPEYTFNNREVQPKMLTFQPAPIIIVEGLFVFYYKNVNAKLDLRVFLQAKENLKVIRRIKRDRVERNYPLEDVLYRYENHVLPTFEKYIKPYVDDADIVINNNHSFDRGIEVLIGYLQMLLINRSLERKEAFE</sequence>
<comment type="caution">
    <text evidence="2">The sequence shown here is derived from an EMBL/GenBank/DDBJ whole genome shotgun (WGS) entry which is preliminary data.</text>
</comment>
<proteinExistence type="predicted"/>
<keyword evidence="2" id="KW-0418">Kinase</keyword>
<evidence type="ECO:0000259" key="1">
    <source>
        <dbReference type="Pfam" id="PF00485"/>
    </source>
</evidence>
<gene>
    <name evidence="2" type="ORF">CRP01_18100</name>
</gene>
<dbReference type="RefSeq" id="WP_099151489.1">
    <property type="nucleotide sequence ID" value="NZ_PDUD01000023.1"/>
</dbReference>
<evidence type="ECO:0000313" key="3">
    <source>
        <dbReference type="Proteomes" id="UP000223913"/>
    </source>
</evidence>
<dbReference type="PANTHER" id="PTHR10285">
    <property type="entry name" value="URIDINE KINASE"/>
    <property type="match status" value="1"/>
</dbReference>
<dbReference type="GO" id="GO:0005524">
    <property type="term" value="F:ATP binding"/>
    <property type="evidence" value="ECO:0007669"/>
    <property type="project" value="InterPro"/>
</dbReference>
<feature type="domain" description="Phosphoribulokinase/uridine kinase" evidence="1">
    <location>
        <begin position="6"/>
        <end position="184"/>
    </location>
</feature>
<dbReference type="EMBL" id="PDUD01000023">
    <property type="protein sequence ID" value="PHN04944.1"/>
    <property type="molecule type" value="Genomic_DNA"/>
</dbReference>
<dbReference type="InterPro" id="IPR006083">
    <property type="entry name" value="PRK/URK"/>
</dbReference>
<protein>
    <submittedName>
        <fullName evidence="2">Uridine kinase</fullName>
    </submittedName>
</protein>
<dbReference type="Proteomes" id="UP000223913">
    <property type="component" value="Unassembled WGS sequence"/>
</dbReference>
<keyword evidence="2" id="KW-0808">Transferase</keyword>
<organism evidence="2 3">
    <name type="scientific">Flavilitoribacter nigricans (strain ATCC 23147 / DSM 23189 / NBRC 102662 / NCIMB 1420 / SS-2)</name>
    <name type="common">Lewinella nigricans</name>
    <dbReference type="NCBI Taxonomy" id="1122177"/>
    <lineage>
        <taxon>Bacteria</taxon>
        <taxon>Pseudomonadati</taxon>
        <taxon>Bacteroidota</taxon>
        <taxon>Saprospiria</taxon>
        <taxon>Saprospirales</taxon>
        <taxon>Lewinellaceae</taxon>
        <taxon>Flavilitoribacter</taxon>
    </lineage>
</organism>
<dbReference type="InterPro" id="IPR027417">
    <property type="entry name" value="P-loop_NTPase"/>
</dbReference>
<evidence type="ECO:0000313" key="2">
    <source>
        <dbReference type="EMBL" id="PHN04944.1"/>
    </source>
</evidence>
<dbReference type="Gene3D" id="3.40.50.300">
    <property type="entry name" value="P-loop containing nucleotide triphosphate hydrolases"/>
    <property type="match status" value="1"/>
</dbReference>
<dbReference type="AlphaFoldDB" id="A0A2D0N8V5"/>
<keyword evidence="3" id="KW-1185">Reference proteome</keyword>
<dbReference type="PRINTS" id="PR00988">
    <property type="entry name" value="URIDINKINASE"/>
</dbReference>